<dbReference type="PROSITE" id="PS51203">
    <property type="entry name" value="CS"/>
    <property type="match status" value="1"/>
</dbReference>
<feature type="domain" description="SHSP" evidence="3">
    <location>
        <begin position="58"/>
        <end position="170"/>
    </location>
</feature>
<dbReference type="InterPro" id="IPR008978">
    <property type="entry name" value="HSP20-like_chaperone"/>
</dbReference>
<gene>
    <name evidence="5" type="ORF">A2903_00875</name>
</gene>
<dbReference type="InterPro" id="IPR007052">
    <property type="entry name" value="CS_dom"/>
</dbReference>
<dbReference type="PROSITE" id="PS01031">
    <property type="entry name" value="SHSP"/>
    <property type="match status" value="1"/>
</dbReference>
<evidence type="ECO:0000259" key="3">
    <source>
        <dbReference type="PROSITE" id="PS01031"/>
    </source>
</evidence>
<reference evidence="5 6" key="1">
    <citation type="journal article" date="2016" name="Nat. Commun.">
        <title>Thousands of microbial genomes shed light on interconnected biogeochemical processes in an aquifer system.</title>
        <authorList>
            <person name="Anantharaman K."/>
            <person name="Brown C.T."/>
            <person name="Hug L.A."/>
            <person name="Sharon I."/>
            <person name="Castelle C.J."/>
            <person name="Probst A.J."/>
            <person name="Thomas B.C."/>
            <person name="Singh A."/>
            <person name="Wilkins M.J."/>
            <person name="Karaoz U."/>
            <person name="Brodie E.L."/>
            <person name="Williams K.H."/>
            <person name="Hubbard S.S."/>
            <person name="Banfield J.F."/>
        </authorList>
    </citation>
    <scope>NUCLEOTIDE SEQUENCE [LARGE SCALE GENOMIC DNA]</scope>
</reference>
<accession>A0A1F6WMV8</accession>
<evidence type="ECO:0000313" key="5">
    <source>
        <dbReference type="EMBL" id="OGI83217.1"/>
    </source>
</evidence>
<dbReference type="SUPFAM" id="SSF49764">
    <property type="entry name" value="HSP20-like chaperones"/>
    <property type="match status" value="1"/>
</dbReference>
<dbReference type="InterPro" id="IPR002068">
    <property type="entry name" value="A-crystallin/Hsp20_dom"/>
</dbReference>
<dbReference type="AlphaFoldDB" id="A0A1F6WMV8"/>
<evidence type="ECO:0000256" key="2">
    <source>
        <dbReference type="RuleBase" id="RU003616"/>
    </source>
</evidence>
<comment type="caution">
    <text evidence="5">The sequence shown here is derived from an EMBL/GenBank/DDBJ whole genome shotgun (WGS) entry which is preliminary data.</text>
</comment>
<dbReference type="Pfam" id="PF00011">
    <property type="entry name" value="HSP20"/>
    <property type="match status" value="1"/>
</dbReference>
<comment type="similarity">
    <text evidence="1 2">Belongs to the small heat shock protein (HSP20) family.</text>
</comment>
<dbReference type="Proteomes" id="UP000178184">
    <property type="component" value="Unassembled WGS sequence"/>
</dbReference>
<dbReference type="STRING" id="1801764.A2903_00875"/>
<name>A0A1F6WMV8_9BACT</name>
<dbReference type="EMBL" id="MFUO01000033">
    <property type="protein sequence ID" value="OGI83217.1"/>
    <property type="molecule type" value="Genomic_DNA"/>
</dbReference>
<dbReference type="CDD" id="cd06464">
    <property type="entry name" value="ACD_sHsps-like"/>
    <property type="match status" value="1"/>
</dbReference>
<dbReference type="Gene3D" id="2.60.40.790">
    <property type="match status" value="1"/>
</dbReference>
<evidence type="ECO:0000256" key="1">
    <source>
        <dbReference type="PROSITE-ProRule" id="PRU00285"/>
    </source>
</evidence>
<sequence length="170" mass="19393">MADAKKKSFFERLTGSMRTNNDDEFVASENNVENSRPAIGKNLKVTEENDPFSHTYQDEEEDGELPIDVYQTEVEIIVQAFVAGVRPDELQISITRDSITVKGKRSTSQNIIDENYFVRELYWGSFSRMITLPAEVEPEEAEAVEKHGLIIIKLPKIDKQKRASIRVKSI</sequence>
<protein>
    <submittedName>
        <fullName evidence="5">Uncharacterized protein</fullName>
    </submittedName>
</protein>
<evidence type="ECO:0000313" key="6">
    <source>
        <dbReference type="Proteomes" id="UP000178184"/>
    </source>
</evidence>
<feature type="domain" description="CS" evidence="4">
    <location>
        <begin position="62"/>
        <end position="166"/>
    </location>
</feature>
<organism evidence="5 6">
    <name type="scientific">Candidatus Nomurabacteria bacterium RIFCSPLOWO2_01_FULL_33_17</name>
    <dbReference type="NCBI Taxonomy" id="1801764"/>
    <lineage>
        <taxon>Bacteria</taxon>
        <taxon>Candidatus Nomuraibacteriota</taxon>
    </lineage>
</organism>
<proteinExistence type="inferred from homology"/>
<evidence type="ECO:0000259" key="4">
    <source>
        <dbReference type="PROSITE" id="PS51203"/>
    </source>
</evidence>